<gene>
    <name evidence="2" type="ORF">INR99_16855</name>
</gene>
<evidence type="ECO:0000313" key="2">
    <source>
        <dbReference type="EMBL" id="MBE9610992.1"/>
    </source>
</evidence>
<name>A0A8J7FMV6_9NEIS</name>
<organism evidence="2 3">
    <name type="scientific">Chitinilyticum piscinae</name>
    <dbReference type="NCBI Taxonomy" id="2866724"/>
    <lineage>
        <taxon>Bacteria</taxon>
        <taxon>Pseudomonadati</taxon>
        <taxon>Pseudomonadota</taxon>
        <taxon>Betaproteobacteria</taxon>
        <taxon>Neisseriales</taxon>
        <taxon>Chitinibacteraceae</taxon>
        <taxon>Chitinilyticum</taxon>
    </lineage>
</organism>
<accession>A0A8J7FMV6</accession>
<protein>
    <submittedName>
        <fullName evidence="2">Copper chaperone PCu(A)C</fullName>
    </submittedName>
</protein>
<keyword evidence="3" id="KW-1185">Reference proteome</keyword>
<dbReference type="Gene3D" id="2.60.40.1890">
    <property type="entry name" value="PCu(A)C copper chaperone"/>
    <property type="match status" value="1"/>
</dbReference>
<proteinExistence type="predicted"/>
<dbReference type="EMBL" id="JADFUA010000017">
    <property type="protein sequence ID" value="MBE9610992.1"/>
    <property type="molecule type" value="Genomic_DNA"/>
</dbReference>
<dbReference type="AlphaFoldDB" id="A0A8J7FMV6"/>
<dbReference type="PANTHER" id="PTHR36302:SF1">
    <property type="entry name" value="COPPER CHAPERONE PCU(A)C"/>
    <property type="match status" value="1"/>
</dbReference>
<feature type="signal peptide" evidence="1">
    <location>
        <begin position="1"/>
        <end position="21"/>
    </location>
</feature>
<keyword evidence="1" id="KW-0732">Signal</keyword>
<evidence type="ECO:0000256" key="1">
    <source>
        <dbReference type="SAM" id="SignalP"/>
    </source>
</evidence>
<comment type="caution">
    <text evidence="2">The sequence shown here is derived from an EMBL/GenBank/DDBJ whole genome shotgun (WGS) entry which is preliminary data.</text>
</comment>
<dbReference type="InterPro" id="IPR007410">
    <property type="entry name" value="LpqE-like"/>
</dbReference>
<dbReference type="Proteomes" id="UP000604481">
    <property type="component" value="Unassembled WGS sequence"/>
</dbReference>
<dbReference type="PANTHER" id="PTHR36302">
    <property type="entry name" value="BLR7088 PROTEIN"/>
    <property type="match status" value="1"/>
</dbReference>
<dbReference type="SUPFAM" id="SSF110087">
    <property type="entry name" value="DR1885-like metal-binding protein"/>
    <property type="match status" value="1"/>
</dbReference>
<dbReference type="Pfam" id="PF04314">
    <property type="entry name" value="PCuAC"/>
    <property type="match status" value="1"/>
</dbReference>
<reference evidence="2 3" key="1">
    <citation type="submission" date="2020-10" db="EMBL/GenBank/DDBJ databases">
        <title>The genome sequence of Chitinilyticum litopenaei 4Y14.</title>
        <authorList>
            <person name="Liu Y."/>
        </authorList>
    </citation>
    <scope>NUCLEOTIDE SEQUENCE [LARGE SCALE GENOMIC DNA]</scope>
    <source>
        <strain evidence="2 3">4Y14</strain>
    </source>
</reference>
<feature type="chain" id="PRO_5035319841" evidence="1">
    <location>
        <begin position="22"/>
        <end position="159"/>
    </location>
</feature>
<dbReference type="RefSeq" id="WP_194117509.1">
    <property type="nucleotide sequence ID" value="NZ_JADFUA010000017.1"/>
</dbReference>
<evidence type="ECO:0000313" key="3">
    <source>
        <dbReference type="Proteomes" id="UP000604481"/>
    </source>
</evidence>
<dbReference type="InterPro" id="IPR036182">
    <property type="entry name" value="PCuAC_sf"/>
</dbReference>
<dbReference type="InterPro" id="IPR058248">
    <property type="entry name" value="Lxx211020-like"/>
</dbReference>
<sequence length="159" mass="16722">MKFKKYTAGCLLLATAILAAAHGFKAGDVTIAHPWARATPPAAKAGGVFMQLTSIKGDQLLKAESALADKVEIHEMKMDGNTMTMSPVPQLDLPAGKEVSLAPGSYHIMLFGLKQALKAGDSFPLTLTFAKAGRVQVEVSVEAMAKPASGTVQHQHGSH</sequence>